<evidence type="ECO:0000313" key="4">
    <source>
        <dbReference type="Proteomes" id="UP000700815"/>
    </source>
</evidence>
<evidence type="ECO:0000256" key="2">
    <source>
        <dbReference type="SAM" id="Phobius"/>
    </source>
</evidence>
<comment type="caution">
    <text evidence="3">The sequence shown here is derived from an EMBL/GenBank/DDBJ whole genome shotgun (WGS) entry which is preliminary data.</text>
</comment>
<sequence>MSNTQTSSVSPSHGKLIAVVVAAALVIVLALLSAFVWPGWALNKGGEQSTTQSSGTNSQSSSSSDTSAKKEEEEPTTPSIKATALPDNASELLKAMPDSVLNYARTAAAASTTWTAASPLEEYTLTYSTGDAAKDVTLIVAQWSTADSAKKQYDSLSGALTGTELGSGTVKVSGQATGNYVAKTDANDDTKAVAVWRNDTVVFQATGTKAGVERFYPKFPL</sequence>
<protein>
    <recommendedName>
        <fullName evidence="5">Secreted protein</fullName>
    </recommendedName>
</protein>
<feature type="transmembrane region" description="Helical" evidence="2">
    <location>
        <begin position="16"/>
        <end position="37"/>
    </location>
</feature>
<dbReference type="RefSeq" id="WP_219058759.1">
    <property type="nucleotide sequence ID" value="NZ_JAHBBH010000016.1"/>
</dbReference>
<accession>A0ABS6WHG0</accession>
<reference evidence="3 4" key="1">
    <citation type="submission" date="2021-05" db="EMBL/GenBank/DDBJ databases">
        <title>Phylogenetic classification of ten novel species belonging to the genus Bifidobacterium comprising B. colchicus sp. nov., B. abeli sp. nov., B. bicoloris sp. nov., B. guerezis sp. nov., B. rosaliae sp. nov., B. santillanensis sp. nov., B. argentati sp. nov., B. amazzoni sp. nov., B. pluviali sp. nov., and B. pinnaculum sp. nov.</title>
        <authorList>
            <person name="Lugli G.A."/>
            <person name="Ruiz Garcia L."/>
            <person name="Margolles A."/>
            <person name="Ventura M."/>
        </authorList>
    </citation>
    <scope>NUCLEOTIDE SEQUENCE [LARGE SCALE GENOMIC DNA]</scope>
    <source>
        <strain evidence="3 4">82T10</strain>
    </source>
</reference>
<dbReference type="Proteomes" id="UP000700815">
    <property type="component" value="Unassembled WGS sequence"/>
</dbReference>
<evidence type="ECO:0008006" key="5">
    <source>
        <dbReference type="Google" id="ProtNLM"/>
    </source>
</evidence>
<dbReference type="EMBL" id="JAHBBH010000016">
    <property type="protein sequence ID" value="MBW3092692.1"/>
    <property type="molecule type" value="Genomic_DNA"/>
</dbReference>
<feature type="compositionally biased region" description="Low complexity" evidence="1">
    <location>
        <begin position="48"/>
        <end position="66"/>
    </location>
</feature>
<name>A0ABS6WHG0_9BIFI</name>
<keyword evidence="2" id="KW-1133">Transmembrane helix</keyword>
<keyword evidence="4" id="KW-1185">Reference proteome</keyword>
<evidence type="ECO:0000313" key="3">
    <source>
        <dbReference type="EMBL" id="MBW3092692.1"/>
    </source>
</evidence>
<keyword evidence="2" id="KW-0812">Transmembrane</keyword>
<feature type="region of interest" description="Disordered" evidence="1">
    <location>
        <begin position="46"/>
        <end position="82"/>
    </location>
</feature>
<evidence type="ECO:0000256" key="1">
    <source>
        <dbReference type="SAM" id="MobiDB-lite"/>
    </source>
</evidence>
<organism evidence="3 4">
    <name type="scientific">Bifidobacterium miconis</name>
    <dbReference type="NCBI Taxonomy" id="2834435"/>
    <lineage>
        <taxon>Bacteria</taxon>
        <taxon>Bacillati</taxon>
        <taxon>Actinomycetota</taxon>
        <taxon>Actinomycetes</taxon>
        <taxon>Bifidobacteriales</taxon>
        <taxon>Bifidobacteriaceae</taxon>
        <taxon>Bifidobacterium</taxon>
    </lineage>
</organism>
<proteinExistence type="predicted"/>
<gene>
    <name evidence="3" type="ORF">KIH79_06970</name>
</gene>
<keyword evidence="2" id="KW-0472">Membrane</keyword>